<comment type="caution">
    <text evidence="1">The sequence shown here is derived from an EMBL/GenBank/DDBJ whole genome shotgun (WGS) entry which is preliminary data.</text>
</comment>
<feature type="non-terminal residue" evidence="1">
    <location>
        <position position="1"/>
    </location>
</feature>
<keyword evidence="2" id="KW-1185">Reference proteome</keyword>
<accession>A0A2P5DBD5</accession>
<name>A0A2P5DBD5_PARAD</name>
<gene>
    <name evidence="1" type="ORF">PanWU01x14_079780</name>
</gene>
<dbReference type="Proteomes" id="UP000237105">
    <property type="component" value="Unassembled WGS sequence"/>
</dbReference>
<protein>
    <submittedName>
        <fullName evidence="1">Uncharacterized protein</fullName>
    </submittedName>
</protein>
<evidence type="ECO:0000313" key="1">
    <source>
        <dbReference type="EMBL" id="PON70604.1"/>
    </source>
</evidence>
<dbReference type="AlphaFoldDB" id="A0A2P5DBD5"/>
<proteinExistence type="predicted"/>
<reference evidence="2" key="1">
    <citation type="submission" date="2016-06" db="EMBL/GenBank/DDBJ databases">
        <title>Parallel loss of symbiosis genes in relatives of nitrogen-fixing non-legume Parasponia.</title>
        <authorList>
            <person name="Van Velzen R."/>
            <person name="Holmer R."/>
            <person name="Bu F."/>
            <person name="Rutten L."/>
            <person name="Van Zeijl A."/>
            <person name="Liu W."/>
            <person name="Santuari L."/>
            <person name="Cao Q."/>
            <person name="Sharma T."/>
            <person name="Shen D."/>
            <person name="Roswanjaya Y."/>
            <person name="Wardhani T."/>
            <person name="Kalhor M.S."/>
            <person name="Jansen J."/>
            <person name="Van den Hoogen J."/>
            <person name="Gungor B."/>
            <person name="Hartog M."/>
            <person name="Hontelez J."/>
            <person name="Verver J."/>
            <person name="Yang W.-C."/>
            <person name="Schijlen E."/>
            <person name="Repin R."/>
            <person name="Schilthuizen M."/>
            <person name="Schranz E."/>
            <person name="Heidstra R."/>
            <person name="Miyata K."/>
            <person name="Fedorova E."/>
            <person name="Kohlen W."/>
            <person name="Bisseling T."/>
            <person name="Smit S."/>
            <person name="Geurts R."/>
        </authorList>
    </citation>
    <scope>NUCLEOTIDE SEQUENCE [LARGE SCALE GENOMIC DNA]</scope>
    <source>
        <strain evidence="2">cv. WU1-14</strain>
    </source>
</reference>
<organism evidence="1 2">
    <name type="scientific">Parasponia andersonii</name>
    <name type="common">Sponia andersonii</name>
    <dbReference type="NCBI Taxonomy" id="3476"/>
    <lineage>
        <taxon>Eukaryota</taxon>
        <taxon>Viridiplantae</taxon>
        <taxon>Streptophyta</taxon>
        <taxon>Embryophyta</taxon>
        <taxon>Tracheophyta</taxon>
        <taxon>Spermatophyta</taxon>
        <taxon>Magnoliopsida</taxon>
        <taxon>eudicotyledons</taxon>
        <taxon>Gunneridae</taxon>
        <taxon>Pentapetalae</taxon>
        <taxon>rosids</taxon>
        <taxon>fabids</taxon>
        <taxon>Rosales</taxon>
        <taxon>Cannabaceae</taxon>
        <taxon>Parasponia</taxon>
    </lineage>
</organism>
<dbReference type="EMBL" id="JXTB01000049">
    <property type="protein sequence ID" value="PON70604.1"/>
    <property type="molecule type" value="Genomic_DNA"/>
</dbReference>
<sequence>PEIVNRMVLNLQNEYLSPQDLFQRSQAEISVISSVLPWPDFRRLLRLQFVRSKIWANRRSVRT</sequence>
<evidence type="ECO:0000313" key="2">
    <source>
        <dbReference type="Proteomes" id="UP000237105"/>
    </source>
</evidence>
<feature type="non-terminal residue" evidence="1">
    <location>
        <position position="63"/>
    </location>
</feature>